<comment type="caution">
    <text evidence="2">The sequence shown here is derived from an EMBL/GenBank/DDBJ whole genome shotgun (WGS) entry which is preliminary data.</text>
</comment>
<feature type="non-terminal residue" evidence="2">
    <location>
        <position position="238"/>
    </location>
</feature>
<evidence type="ECO:0000313" key="2">
    <source>
        <dbReference type="EMBL" id="GAF73238.1"/>
    </source>
</evidence>
<dbReference type="EMBL" id="BARS01001543">
    <property type="protein sequence ID" value="GAF73238.1"/>
    <property type="molecule type" value="Genomic_DNA"/>
</dbReference>
<accession>X0RWR3</accession>
<evidence type="ECO:0000256" key="1">
    <source>
        <dbReference type="ARBA" id="ARBA00022729"/>
    </source>
</evidence>
<dbReference type="AlphaFoldDB" id="X0RWR3"/>
<gene>
    <name evidence="2" type="ORF">S01H1_02979</name>
</gene>
<keyword evidence="1" id="KW-0732">Signal</keyword>
<dbReference type="InterPro" id="IPR013517">
    <property type="entry name" value="FG-GAP"/>
</dbReference>
<dbReference type="PANTHER" id="PTHR36220:SF1">
    <property type="entry name" value="GAMMA TUBULIN COMPLEX COMPONENT C-TERMINAL DOMAIN-CONTAINING PROTEIN"/>
    <property type="match status" value="1"/>
</dbReference>
<dbReference type="InterPro" id="IPR028994">
    <property type="entry name" value="Integrin_alpha_N"/>
</dbReference>
<sequence length="238" mass="24836">MKRLMFAVVGLAMLLALAVPYGAEAQPVSEVKKLTASDAEDNDNFGRSAAISGDTAVVGAQYEDGAGTARGAAYVFGRDYLGADNWGEVKKLTASDPWNWDLFGNSVAISGDTAVVGAYSEGGAGFNRGAAYVFERDYLGADNWGERKKLTASDAENSDVFGYSVAISGDTAVAGAAYENGAGSYRGASYVFERDYLGADNWGERKKLTASDPENDDYFGNSAAISGDTAVVGAVKGE</sequence>
<protein>
    <submittedName>
        <fullName evidence="2">Uncharacterized protein</fullName>
    </submittedName>
</protein>
<reference evidence="2" key="1">
    <citation type="journal article" date="2014" name="Front. Microbiol.">
        <title>High frequency of phylogenetically diverse reductive dehalogenase-homologous genes in deep subseafloor sedimentary metagenomes.</title>
        <authorList>
            <person name="Kawai M."/>
            <person name="Futagami T."/>
            <person name="Toyoda A."/>
            <person name="Takaki Y."/>
            <person name="Nishi S."/>
            <person name="Hori S."/>
            <person name="Arai W."/>
            <person name="Tsubouchi T."/>
            <person name="Morono Y."/>
            <person name="Uchiyama I."/>
            <person name="Ito T."/>
            <person name="Fujiyama A."/>
            <person name="Inagaki F."/>
            <person name="Takami H."/>
        </authorList>
    </citation>
    <scope>NUCLEOTIDE SEQUENCE</scope>
    <source>
        <strain evidence="2">Expedition CK06-06</strain>
    </source>
</reference>
<proteinExistence type="predicted"/>
<name>X0RWR3_9ZZZZ</name>
<dbReference type="Pfam" id="PF14312">
    <property type="entry name" value="FG-GAP_2"/>
    <property type="match status" value="4"/>
</dbReference>
<dbReference type="PANTHER" id="PTHR36220">
    <property type="entry name" value="UNNAMED PRODUCT"/>
    <property type="match status" value="1"/>
</dbReference>
<organism evidence="2">
    <name type="scientific">marine sediment metagenome</name>
    <dbReference type="NCBI Taxonomy" id="412755"/>
    <lineage>
        <taxon>unclassified sequences</taxon>
        <taxon>metagenomes</taxon>
        <taxon>ecological metagenomes</taxon>
    </lineage>
</organism>
<dbReference type="Gene3D" id="2.130.10.130">
    <property type="entry name" value="Integrin alpha, N-terminal"/>
    <property type="match status" value="1"/>
</dbReference>